<comment type="caution">
    <text evidence="3">The sequence shown here is derived from an EMBL/GenBank/DDBJ whole genome shotgun (WGS) entry which is preliminary data.</text>
</comment>
<dbReference type="PANTHER" id="PTHR33434">
    <property type="entry name" value="DEGV DOMAIN-CONTAINING PROTEIN DR_1986-RELATED"/>
    <property type="match status" value="1"/>
</dbReference>
<dbReference type="NCBIfam" id="TIGR00762">
    <property type="entry name" value="DegV"/>
    <property type="match status" value="1"/>
</dbReference>
<accession>A0A0R1XV03</accession>
<evidence type="ECO:0000256" key="1">
    <source>
        <dbReference type="ARBA" id="ARBA00003238"/>
    </source>
</evidence>
<dbReference type="InterPro" id="IPR050270">
    <property type="entry name" value="DegV_domain_contain"/>
</dbReference>
<dbReference type="Proteomes" id="UP000051236">
    <property type="component" value="Unassembled WGS sequence"/>
</dbReference>
<dbReference type="STRING" id="1423734.FC83_GL001031"/>
<dbReference type="PATRIC" id="fig|1423734.3.peg.1046"/>
<dbReference type="eggNOG" id="COG1307">
    <property type="taxonomic scope" value="Bacteria"/>
</dbReference>
<dbReference type="AlphaFoldDB" id="A0A0R1XV03"/>
<dbReference type="EMBL" id="AZGA01000084">
    <property type="protein sequence ID" value="KRM31030.1"/>
    <property type="molecule type" value="Genomic_DNA"/>
</dbReference>
<evidence type="ECO:0000313" key="3">
    <source>
        <dbReference type="EMBL" id="KRM31030.1"/>
    </source>
</evidence>
<dbReference type="Gene3D" id="3.30.1180.10">
    <property type="match status" value="1"/>
</dbReference>
<keyword evidence="4" id="KW-1185">Reference proteome</keyword>
<protein>
    <submittedName>
        <fullName evidence="3">EDD domain protein, DegV family</fullName>
    </submittedName>
</protein>
<dbReference type="GO" id="GO:0008289">
    <property type="term" value="F:lipid binding"/>
    <property type="evidence" value="ECO:0007669"/>
    <property type="project" value="UniProtKB-KW"/>
</dbReference>
<proteinExistence type="predicted"/>
<dbReference type="PANTHER" id="PTHR33434:SF2">
    <property type="entry name" value="FATTY ACID-BINDING PROTEIN TM_1468"/>
    <property type="match status" value="1"/>
</dbReference>
<dbReference type="InterPro" id="IPR003797">
    <property type="entry name" value="DegV"/>
</dbReference>
<organism evidence="3 4">
    <name type="scientific">Agrilactobacillus composti DSM 18527 = JCM 14202</name>
    <dbReference type="NCBI Taxonomy" id="1423734"/>
    <lineage>
        <taxon>Bacteria</taxon>
        <taxon>Bacillati</taxon>
        <taxon>Bacillota</taxon>
        <taxon>Bacilli</taxon>
        <taxon>Lactobacillales</taxon>
        <taxon>Lactobacillaceae</taxon>
        <taxon>Agrilactobacillus</taxon>
    </lineage>
</organism>
<gene>
    <name evidence="3" type="ORF">FC83_GL001031</name>
</gene>
<comment type="function">
    <text evidence="1">May bind long-chain fatty acids, such as palmitate, and may play a role in lipid transport or fatty acid metabolism.</text>
</comment>
<name>A0A0R1XV03_9LACO</name>
<dbReference type="PROSITE" id="PS51482">
    <property type="entry name" value="DEGV"/>
    <property type="match status" value="1"/>
</dbReference>
<dbReference type="SUPFAM" id="SSF82549">
    <property type="entry name" value="DAK1/DegV-like"/>
    <property type="match status" value="1"/>
</dbReference>
<reference evidence="3 4" key="1">
    <citation type="journal article" date="2015" name="Genome Announc.">
        <title>Expanding the biotechnology potential of lactobacilli through comparative genomics of 213 strains and associated genera.</title>
        <authorList>
            <person name="Sun Z."/>
            <person name="Harris H.M."/>
            <person name="McCann A."/>
            <person name="Guo C."/>
            <person name="Argimon S."/>
            <person name="Zhang W."/>
            <person name="Yang X."/>
            <person name="Jeffery I.B."/>
            <person name="Cooney J.C."/>
            <person name="Kagawa T.F."/>
            <person name="Liu W."/>
            <person name="Song Y."/>
            <person name="Salvetti E."/>
            <person name="Wrobel A."/>
            <person name="Rasinkangas P."/>
            <person name="Parkhill J."/>
            <person name="Rea M.C."/>
            <person name="O'Sullivan O."/>
            <person name="Ritari J."/>
            <person name="Douillard F.P."/>
            <person name="Paul Ross R."/>
            <person name="Yang R."/>
            <person name="Briner A.E."/>
            <person name="Felis G.E."/>
            <person name="de Vos W.M."/>
            <person name="Barrangou R."/>
            <person name="Klaenhammer T.R."/>
            <person name="Caufield P.W."/>
            <person name="Cui Y."/>
            <person name="Zhang H."/>
            <person name="O'Toole P.W."/>
        </authorList>
    </citation>
    <scope>NUCLEOTIDE SEQUENCE [LARGE SCALE GENOMIC DNA]</scope>
    <source>
        <strain evidence="3 4">DSM 18527</strain>
    </source>
</reference>
<dbReference type="Gene3D" id="3.40.50.10170">
    <property type="match status" value="1"/>
</dbReference>
<sequence>MKGGLIMTEKIALLVDSASDVPKETLAKHKNIAIVPETIAFGDKIYRDSVDITPDQFYRKLQTAPELPKSACPGLGAVQTALEDLAAHGYTNVIGITISSGLSAAYNVFCQAADNVNSLQTTIIDTKNIGIGSGLFAVYAQELIDQQLPYATIVARLQAGVAPSRIYFYIPTLKYLQAGGRIGKVAGLLGSILRIKPVISCNPDGIYYPLFKARSEPKAIAKMIDLAVAQVKAHPNTRIAVAEGDNKPLLQKIVASLKQRLPAMTKIYIGSISPVLGVHTGPGLVGMAIQVGQ</sequence>
<dbReference type="Pfam" id="PF02645">
    <property type="entry name" value="DegV"/>
    <property type="match status" value="1"/>
</dbReference>
<dbReference type="InterPro" id="IPR043168">
    <property type="entry name" value="DegV_C"/>
</dbReference>
<keyword evidence="2" id="KW-0446">Lipid-binding</keyword>
<evidence type="ECO:0000256" key="2">
    <source>
        <dbReference type="ARBA" id="ARBA00023121"/>
    </source>
</evidence>
<evidence type="ECO:0000313" key="4">
    <source>
        <dbReference type="Proteomes" id="UP000051236"/>
    </source>
</evidence>